<evidence type="ECO:0000313" key="1">
    <source>
        <dbReference type="EMBL" id="GIH08022.1"/>
    </source>
</evidence>
<dbReference type="EMBL" id="BONY01000043">
    <property type="protein sequence ID" value="GIH08022.1"/>
    <property type="molecule type" value="Genomic_DNA"/>
</dbReference>
<name>A0A8J3VJ32_9ACTN</name>
<keyword evidence="2" id="KW-1185">Reference proteome</keyword>
<gene>
    <name evidence="1" type="ORF">Rhe02_60890</name>
</gene>
<accession>A0A8J3VJ32</accession>
<proteinExistence type="predicted"/>
<comment type="caution">
    <text evidence="1">The sequence shown here is derived from an EMBL/GenBank/DDBJ whole genome shotgun (WGS) entry which is preliminary data.</text>
</comment>
<dbReference type="RefSeq" id="WP_203911786.1">
    <property type="nucleotide sequence ID" value="NZ_BONY01000043.1"/>
</dbReference>
<dbReference type="Proteomes" id="UP000612899">
    <property type="component" value="Unassembled WGS sequence"/>
</dbReference>
<reference evidence="1" key="1">
    <citation type="submission" date="2021-01" db="EMBL/GenBank/DDBJ databases">
        <title>Whole genome shotgun sequence of Rhizocola hellebori NBRC 109834.</title>
        <authorList>
            <person name="Komaki H."/>
            <person name="Tamura T."/>
        </authorList>
    </citation>
    <scope>NUCLEOTIDE SEQUENCE</scope>
    <source>
        <strain evidence="1">NBRC 109834</strain>
    </source>
</reference>
<sequence length="202" mass="22804">MQQWVGIIQDTDALSVLAITVAREGVRARDWHRIRNAHEGADVAEPANSYSEALHHVMAFKHYIENQDGYRLINKGEGYFANERDVQTYFGLAWIGTTSDVNREPNNGRGPVDFKVSRGATDKTLIEFKLGSNRQLRRNLMKQVEIYEVANQTKRSIKVIVCYTAKEDERVRAILSDLQQADAENVVLIDARGDNKPSASKA</sequence>
<protein>
    <submittedName>
        <fullName evidence="1">Uncharacterized protein</fullName>
    </submittedName>
</protein>
<dbReference type="AlphaFoldDB" id="A0A8J3VJ32"/>
<organism evidence="1 2">
    <name type="scientific">Rhizocola hellebori</name>
    <dbReference type="NCBI Taxonomy" id="1392758"/>
    <lineage>
        <taxon>Bacteria</taxon>
        <taxon>Bacillati</taxon>
        <taxon>Actinomycetota</taxon>
        <taxon>Actinomycetes</taxon>
        <taxon>Micromonosporales</taxon>
        <taxon>Micromonosporaceae</taxon>
        <taxon>Rhizocola</taxon>
    </lineage>
</organism>
<evidence type="ECO:0000313" key="2">
    <source>
        <dbReference type="Proteomes" id="UP000612899"/>
    </source>
</evidence>